<reference evidence="3" key="1">
    <citation type="submission" date="2019-01" db="EMBL/GenBank/DDBJ databases">
        <title>Draft genome sequences of three monokaryotic isolates of the white-rot basidiomycete fungus Dichomitus squalens.</title>
        <authorList>
            <consortium name="DOE Joint Genome Institute"/>
            <person name="Lopez S.C."/>
            <person name="Andreopoulos B."/>
            <person name="Pangilinan J."/>
            <person name="Lipzen A."/>
            <person name="Riley R."/>
            <person name="Ahrendt S."/>
            <person name="Ng V."/>
            <person name="Barry K."/>
            <person name="Daum C."/>
            <person name="Grigoriev I.V."/>
            <person name="Hilden K.S."/>
            <person name="Makela M.R."/>
            <person name="de Vries R.P."/>
        </authorList>
    </citation>
    <scope>NUCLEOTIDE SEQUENCE [LARGE SCALE GENOMIC DNA]</scope>
    <source>
        <strain evidence="3">OM18370.1</strain>
    </source>
</reference>
<dbReference type="EMBL" id="ML143390">
    <property type="protein sequence ID" value="TBU33859.1"/>
    <property type="molecule type" value="Genomic_DNA"/>
</dbReference>
<dbReference type="PROSITE" id="PS50842">
    <property type="entry name" value="EXPANSIN_EG45"/>
    <property type="match status" value="1"/>
</dbReference>
<dbReference type="Gene3D" id="2.40.40.10">
    <property type="entry name" value="RlpA-like domain"/>
    <property type="match status" value="1"/>
</dbReference>
<dbReference type="CDD" id="cd22278">
    <property type="entry name" value="DPBB_GH45_endoglucanase"/>
    <property type="match status" value="1"/>
</dbReference>
<accession>A0A4Q9N0C2</accession>
<gene>
    <name evidence="3" type="ORF">BD311DRAFT_784816</name>
</gene>
<evidence type="ECO:0000256" key="1">
    <source>
        <dbReference type="SAM" id="SignalP"/>
    </source>
</evidence>
<sequence>MSLSFLVHTPRLWLVFLLSVSSATLATEWIDYPDDGTATLTHYTLPEGYIAACGCTGASTLYPTVAMSQYAYGSSTAYGPACGRCFNITLLNSYTGTPPFIPNVTKSVVVKVIDLCPVGGAGWCSATPDKPNPSGQYINFDLSWPSAGIPDDFFPSDEALYGYTDFGVWNVSYQSVDCLQNWAGAKHPAALGSVDDGSSACCPANPTVRVLACPHAHGSNLNVVCAASQGSANDTCPSFSDDNGIPPDTTTSDATSVIWGGSTPSFRHALLPLYSLFVLCFNCLGYLVG</sequence>
<feature type="signal peptide" evidence="1">
    <location>
        <begin position="1"/>
        <end position="26"/>
    </location>
</feature>
<proteinExistence type="predicted"/>
<dbReference type="SUPFAM" id="SSF50685">
    <property type="entry name" value="Barwin-like endoglucanases"/>
    <property type="match status" value="1"/>
</dbReference>
<evidence type="ECO:0000313" key="3">
    <source>
        <dbReference type="EMBL" id="TBU33859.1"/>
    </source>
</evidence>
<evidence type="ECO:0000259" key="2">
    <source>
        <dbReference type="PROSITE" id="PS50842"/>
    </source>
</evidence>
<dbReference type="OrthoDB" id="5823761at2759"/>
<dbReference type="InterPro" id="IPR036908">
    <property type="entry name" value="RlpA-like_sf"/>
</dbReference>
<dbReference type="Proteomes" id="UP000292957">
    <property type="component" value="Unassembled WGS sequence"/>
</dbReference>
<dbReference type="InterPro" id="IPR007112">
    <property type="entry name" value="Expansin/allergen_DPBB_dom"/>
</dbReference>
<dbReference type="AlphaFoldDB" id="A0A4Q9N0C2"/>
<keyword evidence="1" id="KW-0732">Signal</keyword>
<name>A0A4Q9N0C2_9APHY</name>
<protein>
    <submittedName>
        <fullName evidence="3">RlpA-like double-psi beta-barrel-protein domain-containing protein-containing protein</fullName>
    </submittedName>
</protein>
<feature type="chain" id="PRO_5020934709" evidence="1">
    <location>
        <begin position="27"/>
        <end position="289"/>
    </location>
</feature>
<dbReference type="Pfam" id="PF22514">
    <property type="entry name" value="EXPB1_D1"/>
    <property type="match status" value="1"/>
</dbReference>
<feature type="domain" description="Expansin-like EG45" evidence="2">
    <location>
        <begin position="50"/>
        <end position="183"/>
    </location>
</feature>
<organism evidence="3">
    <name type="scientific">Dichomitus squalens</name>
    <dbReference type="NCBI Taxonomy" id="114155"/>
    <lineage>
        <taxon>Eukaryota</taxon>
        <taxon>Fungi</taxon>
        <taxon>Dikarya</taxon>
        <taxon>Basidiomycota</taxon>
        <taxon>Agaricomycotina</taxon>
        <taxon>Agaricomycetes</taxon>
        <taxon>Polyporales</taxon>
        <taxon>Polyporaceae</taxon>
        <taxon>Dichomitus</taxon>
    </lineage>
</organism>